<keyword evidence="3" id="KW-1003">Cell membrane</keyword>
<dbReference type="Gene3D" id="1.20.1250.20">
    <property type="entry name" value="MFS general substrate transporter like domains"/>
    <property type="match status" value="2"/>
</dbReference>
<dbReference type="InterPro" id="IPR020846">
    <property type="entry name" value="MFS_dom"/>
</dbReference>
<evidence type="ECO:0000313" key="10">
    <source>
        <dbReference type="Proteomes" id="UP000789707"/>
    </source>
</evidence>
<keyword evidence="6 7" id="KW-0472">Membrane</keyword>
<dbReference type="SUPFAM" id="SSF103473">
    <property type="entry name" value="MFS general substrate transporter"/>
    <property type="match status" value="1"/>
</dbReference>
<dbReference type="RefSeq" id="WP_230096253.1">
    <property type="nucleotide sequence ID" value="NZ_CAKKNS010000001.1"/>
</dbReference>
<sequence length="421" mass="45203">MQGDPENSKGWHRTFITCWLGCFITGMGFSMTMPFLPLFIGTLGQFSQFQLNLYAGIAFSITFLAQAIISPLWGKLADLKGRKLMCLRASGVMAFTIFTIGLATNVWMVIVLRMLQGLFSGYINNATALMAGETSREHSGSVMAKMMTANVSGNLLGPLFGGVLANLFGYRVPFFITGILMGIAFIMTIINVHEHFTPIEKQAMKPLGEMMHTIKRPKLILTMFATTMIIQSALMSISPIIALFVNQLMHGTGDVSLVSGLVAAMPGIGTLLVAGYVGRKMDKIGPEKILVGGIILAILSFVPMAFVSSPWTLAAWRFALGMANAGLLPAVQTVLTLAVPSESFGRIFSYNQGFQSIGGVVGPLLGASISGALGYSYVFLATAALLVLNLGIIIMQRRALIDSNNANRKAIRAMHKGLAKS</sequence>
<dbReference type="Proteomes" id="UP000789707">
    <property type="component" value="Unassembled WGS sequence"/>
</dbReference>
<keyword evidence="5 7" id="KW-1133">Transmembrane helix</keyword>
<feature type="transmembrane region" description="Helical" evidence="7">
    <location>
        <begin position="51"/>
        <end position="73"/>
    </location>
</feature>
<evidence type="ECO:0000256" key="2">
    <source>
        <dbReference type="ARBA" id="ARBA00022448"/>
    </source>
</evidence>
<evidence type="ECO:0000256" key="1">
    <source>
        <dbReference type="ARBA" id="ARBA00004651"/>
    </source>
</evidence>
<comment type="caution">
    <text evidence="9">The sequence shown here is derived from an EMBL/GenBank/DDBJ whole genome shotgun (WGS) entry which is preliminary data.</text>
</comment>
<proteinExistence type="predicted"/>
<gene>
    <name evidence="9" type="primary">sbnD_2</name>
    <name evidence="9" type="ORF">WFA24289_00494</name>
</gene>
<protein>
    <submittedName>
        <fullName evidence="9">Staphyloferrin B transporter</fullName>
    </submittedName>
</protein>
<keyword evidence="4 7" id="KW-0812">Transmembrane</keyword>
<feature type="transmembrane region" description="Helical" evidence="7">
    <location>
        <begin position="93"/>
        <end position="115"/>
    </location>
</feature>
<organism evidence="9 10">
    <name type="scientific">Periweissella fabaria</name>
    <dbReference type="NCBI Taxonomy" id="546157"/>
    <lineage>
        <taxon>Bacteria</taxon>
        <taxon>Bacillati</taxon>
        <taxon>Bacillota</taxon>
        <taxon>Bacilli</taxon>
        <taxon>Lactobacillales</taxon>
        <taxon>Lactobacillaceae</taxon>
        <taxon>Periweissella</taxon>
    </lineage>
</organism>
<feature type="domain" description="Major facilitator superfamily (MFS) profile" evidence="8">
    <location>
        <begin position="14"/>
        <end position="401"/>
    </location>
</feature>
<dbReference type="InterPro" id="IPR001958">
    <property type="entry name" value="Tet-R_TetA/multi-R_MdtG-like"/>
</dbReference>
<feature type="transmembrane region" description="Helical" evidence="7">
    <location>
        <begin position="219"/>
        <end position="245"/>
    </location>
</feature>
<dbReference type="Pfam" id="PF07690">
    <property type="entry name" value="MFS_1"/>
    <property type="match status" value="2"/>
</dbReference>
<dbReference type="PANTHER" id="PTHR43414">
    <property type="entry name" value="MULTIDRUG RESISTANCE PROTEIN MDTG"/>
    <property type="match status" value="1"/>
</dbReference>
<reference evidence="9 10" key="1">
    <citation type="submission" date="2021-11" db="EMBL/GenBank/DDBJ databases">
        <authorList>
            <person name="Depoorter E."/>
        </authorList>
    </citation>
    <scope>NUCLEOTIDE SEQUENCE [LARGE SCALE GENOMIC DNA]</scope>
    <source>
        <strain evidence="9 10">LMG 24289</strain>
    </source>
</reference>
<feature type="transmembrane region" description="Helical" evidence="7">
    <location>
        <begin position="375"/>
        <end position="395"/>
    </location>
</feature>
<dbReference type="EMBL" id="CAKKNS010000001">
    <property type="protein sequence ID" value="CAH0416195.1"/>
    <property type="molecule type" value="Genomic_DNA"/>
</dbReference>
<dbReference type="InterPro" id="IPR011701">
    <property type="entry name" value="MFS"/>
</dbReference>
<name>A0ABM8Z4M4_9LACO</name>
<evidence type="ECO:0000256" key="5">
    <source>
        <dbReference type="ARBA" id="ARBA00022989"/>
    </source>
</evidence>
<feature type="transmembrane region" description="Helical" evidence="7">
    <location>
        <begin position="289"/>
        <end position="308"/>
    </location>
</feature>
<keyword evidence="10" id="KW-1185">Reference proteome</keyword>
<dbReference type="InterPro" id="IPR036259">
    <property type="entry name" value="MFS_trans_sf"/>
</dbReference>
<accession>A0ABM8Z4M4</accession>
<dbReference type="PANTHER" id="PTHR43414:SF6">
    <property type="entry name" value="MULTIDRUG RESISTANCE PROTEIN MDTG"/>
    <property type="match status" value="1"/>
</dbReference>
<evidence type="ECO:0000256" key="3">
    <source>
        <dbReference type="ARBA" id="ARBA00022475"/>
    </source>
</evidence>
<evidence type="ECO:0000256" key="7">
    <source>
        <dbReference type="SAM" id="Phobius"/>
    </source>
</evidence>
<comment type="subcellular location">
    <subcellularLocation>
        <location evidence="1">Cell membrane</location>
        <topology evidence="1">Multi-pass membrane protein</topology>
    </subcellularLocation>
</comment>
<evidence type="ECO:0000313" key="9">
    <source>
        <dbReference type="EMBL" id="CAH0416195.1"/>
    </source>
</evidence>
<feature type="transmembrane region" description="Helical" evidence="7">
    <location>
        <begin position="257"/>
        <end position="277"/>
    </location>
</feature>
<dbReference type="PRINTS" id="PR01035">
    <property type="entry name" value="TCRTETA"/>
</dbReference>
<evidence type="ECO:0000256" key="4">
    <source>
        <dbReference type="ARBA" id="ARBA00022692"/>
    </source>
</evidence>
<dbReference type="PROSITE" id="PS50850">
    <property type="entry name" value="MFS"/>
    <property type="match status" value="1"/>
</dbReference>
<evidence type="ECO:0000256" key="6">
    <source>
        <dbReference type="ARBA" id="ARBA00023136"/>
    </source>
</evidence>
<keyword evidence="2" id="KW-0813">Transport</keyword>
<feature type="transmembrane region" description="Helical" evidence="7">
    <location>
        <begin position="14"/>
        <end position="39"/>
    </location>
</feature>
<feature type="transmembrane region" description="Helical" evidence="7">
    <location>
        <begin position="174"/>
        <end position="192"/>
    </location>
</feature>
<evidence type="ECO:0000259" key="8">
    <source>
        <dbReference type="PROSITE" id="PS50850"/>
    </source>
</evidence>